<organism evidence="1 2">
    <name type="scientific">Anaeromyxobacter diazotrophicus</name>
    <dbReference type="NCBI Taxonomy" id="2590199"/>
    <lineage>
        <taxon>Bacteria</taxon>
        <taxon>Pseudomonadati</taxon>
        <taxon>Myxococcota</taxon>
        <taxon>Myxococcia</taxon>
        <taxon>Myxococcales</taxon>
        <taxon>Cystobacterineae</taxon>
        <taxon>Anaeromyxobacteraceae</taxon>
        <taxon>Anaeromyxobacter</taxon>
    </lineage>
</organism>
<reference evidence="2" key="1">
    <citation type="journal article" date="2020" name="Appl. Environ. Microbiol.">
        <title>Diazotrophic Anaeromyxobacter Isolates from Soils.</title>
        <authorList>
            <person name="Masuda Y."/>
            <person name="Yamanaka H."/>
            <person name="Xu Z.X."/>
            <person name="Shiratori Y."/>
            <person name="Aono T."/>
            <person name="Amachi S."/>
            <person name="Senoo K."/>
            <person name="Itoh H."/>
        </authorList>
    </citation>
    <scope>NUCLEOTIDE SEQUENCE [LARGE SCALE GENOMIC DNA]</scope>
    <source>
        <strain evidence="2">R267</strain>
    </source>
</reference>
<accession>A0A7I9VHR2</accession>
<comment type="caution">
    <text evidence="1">The sequence shown here is derived from an EMBL/GenBank/DDBJ whole genome shotgun (WGS) entry which is preliminary data.</text>
</comment>
<dbReference type="Proteomes" id="UP000503640">
    <property type="component" value="Unassembled WGS sequence"/>
</dbReference>
<protein>
    <submittedName>
        <fullName evidence="1">Uncharacterized protein</fullName>
    </submittedName>
</protein>
<name>A0A7I9VHR2_9BACT</name>
<gene>
    <name evidence="1" type="ORF">AMYX_03080</name>
</gene>
<keyword evidence="2" id="KW-1185">Reference proteome</keyword>
<dbReference type="EMBL" id="BJTG01000001">
    <property type="protein sequence ID" value="GEJ55567.1"/>
    <property type="molecule type" value="Genomic_DNA"/>
</dbReference>
<evidence type="ECO:0000313" key="2">
    <source>
        <dbReference type="Proteomes" id="UP000503640"/>
    </source>
</evidence>
<dbReference type="RefSeq" id="WP_176062358.1">
    <property type="nucleotide sequence ID" value="NZ_BJTG01000001.1"/>
</dbReference>
<evidence type="ECO:0000313" key="1">
    <source>
        <dbReference type="EMBL" id="GEJ55567.1"/>
    </source>
</evidence>
<sequence>MERIGTLVVAPTTERKAEPDRFREALRGAAGAAASGVASSVALAAPFVPGGPVLAGAVRAAAAPALASAARASTGPAAGAAAGAAGAGAAADAGGDVLEATRVLQQQAQTFNLQYLQLQEAMQRESREFTSVTNVMKVKHDSAKAAINNIH</sequence>
<proteinExistence type="predicted"/>
<dbReference type="AlphaFoldDB" id="A0A7I9VHR2"/>